<accession>A0A930Y533</accession>
<comment type="caution">
    <text evidence="1">The sequence shown here is derived from an EMBL/GenBank/DDBJ whole genome shotgun (WGS) entry which is preliminary data.</text>
</comment>
<evidence type="ECO:0000313" key="1">
    <source>
        <dbReference type="EMBL" id="MBF4102605.1"/>
    </source>
</evidence>
<dbReference type="AlphaFoldDB" id="A0A930Y533"/>
<reference evidence="1" key="1">
    <citation type="submission" date="2020-11" db="EMBL/GenBank/DDBJ databases">
        <title>Gallibacterium anatis 1637, full genome, WGS.</title>
        <authorList>
            <person name="Laishevtcev A.I."/>
            <person name="Yakimova E.A."/>
            <person name="Petkovich D."/>
            <person name="Stepanova T.V."/>
            <person name="Kalendr R.S."/>
            <person name="Rubalsky E.O."/>
            <person name="Zulkarneev E.R."/>
            <person name="Aleshkin A.V."/>
        </authorList>
    </citation>
    <scope>NUCLEOTIDE SEQUENCE</scope>
    <source>
        <strain evidence="1">1637</strain>
    </source>
</reference>
<sequence>MARKQQITALLQHPPVTSDVSASQLQRILNNNATLLASLPYISQYLSELHLGALAVIRMCAIGIVKNHFRLLGECCLYCRVRKVIISLT</sequence>
<protein>
    <submittedName>
        <fullName evidence="1">Uncharacterized protein</fullName>
    </submittedName>
</protein>
<name>A0A930Y533_9PAST</name>
<organism evidence="1">
    <name type="scientific">Gallibacterium anatis</name>
    <dbReference type="NCBI Taxonomy" id="750"/>
    <lineage>
        <taxon>Bacteria</taxon>
        <taxon>Pseudomonadati</taxon>
        <taxon>Pseudomonadota</taxon>
        <taxon>Gammaproteobacteria</taxon>
        <taxon>Pasteurellales</taxon>
        <taxon>Pasteurellaceae</taxon>
        <taxon>Gallibacterium</taxon>
    </lineage>
</organism>
<dbReference type="EMBL" id="JADION010000016">
    <property type="protein sequence ID" value="MBF4102605.1"/>
    <property type="molecule type" value="Genomic_DNA"/>
</dbReference>
<gene>
    <name evidence="1" type="ORF">INT80_06850</name>
</gene>
<proteinExistence type="predicted"/>